<feature type="signal peptide" evidence="5">
    <location>
        <begin position="1"/>
        <end position="16"/>
    </location>
</feature>
<evidence type="ECO:0000256" key="1">
    <source>
        <dbReference type="ARBA" id="ARBA00009500"/>
    </source>
</evidence>
<dbReference type="SUPFAM" id="SSF56574">
    <property type="entry name" value="Serpins"/>
    <property type="match status" value="1"/>
</dbReference>
<dbReference type="InterPro" id="IPR042185">
    <property type="entry name" value="Serpin_sf_2"/>
</dbReference>
<dbReference type="SMART" id="SM00093">
    <property type="entry name" value="SERPIN"/>
    <property type="match status" value="1"/>
</dbReference>
<dbReference type="PROSITE" id="PS00284">
    <property type="entry name" value="SERPIN"/>
    <property type="match status" value="1"/>
</dbReference>
<dbReference type="EMBL" id="JARPUR010000007">
    <property type="protein sequence ID" value="KAK4872898.1"/>
    <property type="molecule type" value="Genomic_DNA"/>
</dbReference>
<dbReference type="Gene3D" id="2.30.39.10">
    <property type="entry name" value="Alpha-1-antitrypsin, domain 1"/>
    <property type="match status" value="1"/>
</dbReference>
<evidence type="ECO:0000256" key="5">
    <source>
        <dbReference type="SAM" id="SignalP"/>
    </source>
</evidence>
<dbReference type="InterPro" id="IPR023796">
    <property type="entry name" value="Serpin_dom"/>
</dbReference>
<protein>
    <recommendedName>
        <fullName evidence="6">Serpin domain-containing protein</fullName>
    </recommendedName>
</protein>
<sequence>MKYFVILFLGLAAVRCNDENLLDNFAAGNNKFSSDVYKEIKAIEDGNFVFCPLSAEIILALTRIGARGATGTQLSKGLHLPDDTDKIEHIFKELTPKLKSDKGYTLNSANRIYLQHNYKIREDFKNIAQNSFSADVKNIDFKKKDDAAGEINLWVSDQTHGKIKDLIDPKMLTEDSRSVLVNALYFKSTWESKFDEHATKLKPFYLNNNKHVDVDMMEVTDYFKYYNNDELKVKFLEMPYVGKKYSMVFVLPHEKEGLAELENKLDDVLTASRGYQVKVHVQVPKFKIESNVKLTDILKNLGVKDAFEDYADLSGFSEPGQQPLKISDVIQKAIIEVDEEGTTAAAATAVHAVATYSLVRPVIQEFNADHPFIYYIKGPNGVMFIGRYVQK</sequence>
<feature type="chain" id="PRO_5042908102" description="Serpin domain-containing protein" evidence="5">
    <location>
        <begin position="17"/>
        <end position="391"/>
    </location>
</feature>
<dbReference type="Pfam" id="PF00079">
    <property type="entry name" value="Serpin"/>
    <property type="match status" value="1"/>
</dbReference>
<dbReference type="InterPro" id="IPR036186">
    <property type="entry name" value="Serpin_sf"/>
</dbReference>
<comment type="similarity">
    <text evidence="1 4">Belongs to the serpin family.</text>
</comment>
<evidence type="ECO:0000256" key="4">
    <source>
        <dbReference type="RuleBase" id="RU000411"/>
    </source>
</evidence>
<name>A0AAN7QC66_9COLE</name>
<evidence type="ECO:0000313" key="7">
    <source>
        <dbReference type="EMBL" id="KAK4872898.1"/>
    </source>
</evidence>
<dbReference type="InterPro" id="IPR000215">
    <property type="entry name" value="Serpin_fam"/>
</dbReference>
<dbReference type="PANTHER" id="PTHR11461:SF211">
    <property type="entry name" value="GH10112P-RELATED"/>
    <property type="match status" value="1"/>
</dbReference>
<evidence type="ECO:0000256" key="2">
    <source>
        <dbReference type="ARBA" id="ARBA00022690"/>
    </source>
</evidence>
<accession>A0AAN7QC66</accession>
<proteinExistence type="inferred from homology"/>
<dbReference type="GO" id="GO:0005615">
    <property type="term" value="C:extracellular space"/>
    <property type="evidence" value="ECO:0007669"/>
    <property type="project" value="InterPro"/>
</dbReference>
<dbReference type="GO" id="GO:0004867">
    <property type="term" value="F:serine-type endopeptidase inhibitor activity"/>
    <property type="evidence" value="ECO:0007669"/>
    <property type="project" value="UniProtKB-KW"/>
</dbReference>
<reference evidence="8" key="1">
    <citation type="submission" date="2023-01" db="EMBL/GenBank/DDBJ databases">
        <title>Key to firefly adult light organ development and bioluminescence: homeobox transcription factors regulate luciferase expression and transportation to peroxisome.</title>
        <authorList>
            <person name="Fu X."/>
        </authorList>
    </citation>
    <scope>NUCLEOTIDE SEQUENCE [LARGE SCALE GENOMIC DNA]</scope>
</reference>
<gene>
    <name evidence="7" type="ORF">RN001_014927</name>
</gene>
<dbReference type="InterPro" id="IPR042178">
    <property type="entry name" value="Serpin_sf_1"/>
</dbReference>
<keyword evidence="8" id="KW-1185">Reference proteome</keyword>
<dbReference type="InterPro" id="IPR023795">
    <property type="entry name" value="Serpin_CS"/>
</dbReference>
<keyword evidence="5" id="KW-0732">Signal</keyword>
<feature type="domain" description="Serpin" evidence="6">
    <location>
        <begin position="34"/>
        <end position="391"/>
    </location>
</feature>
<comment type="caution">
    <text evidence="7">The sequence shown here is derived from an EMBL/GenBank/DDBJ whole genome shotgun (WGS) entry which is preliminary data.</text>
</comment>
<evidence type="ECO:0000313" key="8">
    <source>
        <dbReference type="Proteomes" id="UP001353858"/>
    </source>
</evidence>
<keyword evidence="3" id="KW-0722">Serine protease inhibitor</keyword>
<dbReference type="Proteomes" id="UP001353858">
    <property type="component" value="Unassembled WGS sequence"/>
</dbReference>
<dbReference type="Gene3D" id="3.30.497.10">
    <property type="entry name" value="Antithrombin, subunit I, domain 2"/>
    <property type="match status" value="1"/>
</dbReference>
<organism evidence="7 8">
    <name type="scientific">Aquatica leii</name>
    <dbReference type="NCBI Taxonomy" id="1421715"/>
    <lineage>
        <taxon>Eukaryota</taxon>
        <taxon>Metazoa</taxon>
        <taxon>Ecdysozoa</taxon>
        <taxon>Arthropoda</taxon>
        <taxon>Hexapoda</taxon>
        <taxon>Insecta</taxon>
        <taxon>Pterygota</taxon>
        <taxon>Neoptera</taxon>
        <taxon>Endopterygota</taxon>
        <taxon>Coleoptera</taxon>
        <taxon>Polyphaga</taxon>
        <taxon>Elateriformia</taxon>
        <taxon>Elateroidea</taxon>
        <taxon>Lampyridae</taxon>
        <taxon>Luciolinae</taxon>
        <taxon>Aquatica</taxon>
    </lineage>
</organism>
<evidence type="ECO:0000256" key="3">
    <source>
        <dbReference type="ARBA" id="ARBA00022900"/>
    </source>
</evidence>
<dbReference type="AlphaFoldDB" id="A0AAN7QC66"/>
<dbReference type="PANTHER" id="PTHR11461">
    <property type="entry name" value="SERINE PROTEASE INHIBITOR, SERPIN"/>
    <property type="match status" value="1"/>
</dbReference>
<keyword evidence="2" id="KW-0646">Protease inhibitor</keyword>
<evidence type="ECO:0000259" key="6">
    <source>
        <dbReference type="SMART" id="SM00093"/>
    </source>
</evidence>